<evidence type="ECO:0000256" key="3">
    <source>
        <dbReference type="ARBA" id="ARBA00023163"/>
    </source>
</evidence>
<dbReference type="InterPro" id="IPR009057">
    <property type="entry name" value="Homeodomain-like_sf"/>
</dbReference>
<evidence type="ECO:0000256" key="1">
    <source>
        <dbReference type="ARBA" id="ARBA00023015"/>
    </source>
</evidence>
<dbReference type="InterPro" id="IPR036271">
    <property type="entry name" value="Tet_transcr_reg_TetR-rel_C_sf"/>
</dbReference>
<dbReference type="InterPro" id="IPR001647">
    <property type="entry name" value="HTH_TetR"/>
</dbReference>
<evidence type="ECO:0000313" key="7">
    <source>
        <dbReference type="Proteomes" id="UP001596542"/>
    </source>
</evidence>
<evidence type="ECO:0000256" key="2">
    <source>
        <dbReference type="ARBA" id="ARBA00023125"/>
    </source>
</evidence>
<evidence type="ECO:0000256" key="4">
    <source>
        <dbReference type="PROSITE-ProRule" id="PRU00335"/>
    </source>
</evidence>
<keyword evidence="7" id="KW-1185">Reference proteome</keyword>
<keyword evidence="1" id="KW-0805">Transcription regulation</keyword>
<dbReference type="RefSeq" id="WP_382271310.1">
    <property type="nucleotide sequence ID" value="NZ_JBHTBU010000001.1"/>
</dbReference>
<dbReference type="PANTHER" id="PTHR47506:SF1">
    <property type="entry name" value="HTH-TYPE TRANSCRIPTIONAL REGULATOR YJDC"/>
    <property type="match status" value="1"/>
</dbReference>
<dbReference type="PROSITE" id="PS50977">
    <property type="entry name" value="HTH_TETR_2"/>
    <property type="match status" value="1"/>
</dbReference>
<dbReference type="Pfam" id="PF16925">
    <property type="entry name" value="TetR_C_13"/>
    <property type="match status" value="1"/>
</dbReference>
<proteinExistence type="predicted"/>
<organism evidence="6 7">
    <name type="scientific">Herminiimonas glaciei</name>
    <dbReference type="NCBI Taxonomy" id="523788"/>
    <lineage>
        <taxon>Bacteria</taxon>
        <taxon>Pseudomonadati</taxon>
        <taxon>Pseudomonadota</taxon>
        <taxon>Betaproteobacteria</taxon>
        <taxon>Burkholderiales</taxon>
        <taxon>Oxalobacteraceae</taxon>
        <taxon>Herminiimonas</taxon>
    </lineage>
</organism>
<dbReference type="EMBL" id="JBHTBU010000001">
    <property type="protein sequence ID" value="MFC7287944.1"/>
    <property type="molecule type" value="Genomic_DNA"/>
</dbReference>
<dbReference type="Pfam" id="PF00440">
    <property type="entry name" value="TetR_N"/>
    <property type="match status" value="1"/>
</dbReference>
<dbReference type="PRINTS" id="PR00455">
    <property type="entry name" value="HTHTETR"/>
</dbReference>
<protein>
    <submittedName>
        <fullName evidence="6">TetR/AcrR family transcriptional regulator</fullName>
    </submittedName>
</protein>
<dbReference type="Proteomes" id="UP001596542">
    <property type="component" value="Unassembled WGS sequence"/>
</dbReference>
<comment type="caution">
    <text evidence="6">The sequence shown here is derived from an EMBL/GenBank/DDBJ whole genome shotgun (WGS) entry which is preliminary data.</text>
</comment>
<accession>A0ABW2IAC1</accession>
<dbReference type="Gene3D" id="1.10.357.10">
    <property type="entry name" value="Tetracycline Repressor, domain 2"/>
    <property type="match status" value="1"/>
</dbReference>
<feature type="domain" description="HTH tetR-type" evidence="5">
    <location>
        <begin position="4"/>
        <end position="64"/>
    </location>
</feature>
<dbReference type="SUPFAM" id="SSF48498">
    <property type="entry name" value="Tetracyclin repressor-like, C-terminal domain"/>
    <property type="match status" value="1"/>
</dbReference>
<feature type="DNA-binding region" description="H-T-H motif" evidence="4">
    <location>
        <begin position="27"/>
        <end position="46"/>
    </location>
</feature>
<dbReference type="InterPro" id="IPR011075">
    <property type="entry name" value="TetR_C"/>
</dbReference>
<gene>
    <name evidence="6" type="ORF">ACFQPC_07850</name>
</gene>
<evidence type="ECO:0000259" key="5">
    <source>
        <dbReference type="PROSITE" id="PS50977"/>
    </source>
</evidence>
<reference evidence="7" key="1">
    <citation type="journal article" date="2019" name="Int. J. Syst. Evol. Microbiol.">
        <title>The Global Catalogue of Microorganisms (GCM) 10K type strain sequencing project: providing services to taxonomists for standard genome sequencing and annotation.</title>
        <authorList>
            <consortium name="The Broad Institute Genomics Platform"/>
            <consortium name="The Broad Institute Genome Sequencing Center for Infectious Disease"/>
            <person name="Wu L."/>
            <person name="Ma J."/>
        </authorList>
    </citation>
    <scope>NUCLEOTIDE SEQUENCE [LARGE SCALE GENOMIC DNA]</scope>
    <source>
        <strain evidence="7">KACC 12508</strain>
    </source>
</reference>
<evidence type="ECO:0000313" key="6">
    <source>
        <dbReference type="EMBL" id="MFC7287944.1"/>
    </source>
</evidence>
<dbReference type="PANTHER" id="PTHR47506">
    <property type="entry name" value="TRANSCRIPTIONAL REGULATORY PROTEIN"/>
    <property type="match status" value="1"/>
</dbReference>
<keyword evidence="2 4" id="KW-0238">DNA-binding</keyword>
<sequence>MKTNNTSEEIISCARSLIVAGGYNGFSYADISKVVGVRNATIHHHFSTKSNLVRTLIVNYRWEVQLGMAELERNVPEPVEQLRAYIQYWESCITDGTAPFCICALLATQLPALPEEVALEVSAHFRTLSDWLTLVLERGVANGSIRLAEPAKDEAEGFMAAVHGAMLSARAYKDAKVFGVITQALLQRLLEV</sequence>
<name>A0ABW2IAC1_9BURK</name>
<dbReference type="SUPFAM" id="SSF46689">
    <property type="entry name" value="Homeodomain-like"/>
    <property type="match status" value="1"/>
</dbReference>
<keyword evidence="3" id="KW-0804">Transcription</keyword>